<reference evidence="1" key="1">
    <citation type="submission" date="2021-06" db="EMBL/GenBank/DDBJ databases">
        <authorList>
            <person name="Kallberg Y."/>
            <person name="Tangrot J."/>
            <person name="Rosling A."/>
        </authorList>
    </citation>
    <scope>NUCLEOTIDE SEQUENCE</scope>
    <source>
        <strain evidence="1">MT106</strain>
    </source>
</reference>
<evidence type="ECO:0000313" key="2">
    <source>
        <dbReference type="Proteomes" id="UP000789831"/>
    </source>
</evidence>
<accession>A0A9N9EMR5</accession>
<name>A0A9N9EMR5_9GLOM</name>
<proteinExistence type="predicted"/>
<sequence length="40" mass="4708">HMKVLLQHAIIRSNNLQHMTREDMVDVFYGNKKKGKNLAQ</sequence>
<dbReference type="Proteomes" id="UP000789831">
    <property type="component" value="Unassembled WGS sequence"/>
</dbReference>
<keyword evidence="2" id="KW-1185">Reference proteome</keyword>
<feature type="non-terminal residue" evidence="1">
    <location>
        <position position="1"/>
    </location>
</feature>
<evidence type="ECO:0000313" key="1">
    <source>
        <dbReference type="EMBL" id="CAG8680851.1"/>
    </source>
</evidence>
<organism evidence="1 2">
    <name type="scientific">Ambispora gerdemannii</name>
    <dbReference type="NCBI Taxonomy" id="144530"/>
    <lineage>
        <taxon>Eukaryota</taxon>
        <taxon>Fungi</taxon>
        <taxon>Fungi incertae sedis</taxon>
        <taxon>Mucoromycota</taxon>
        <taxon>Glomeromycotina</taxon>
        <taxon>Glomeromycetes</taxon>
        <taxon>Archaeosporales</taxon>
        <taxon>Ambisporaceae</taxon>
        <taxon>Ambispora</taxon>
    </lineage>
</organism>
<comment type="caution">
    <text evidence="1">The sequence shown here is derived from an EMBL/GenBank/DDBJ whole genome shotgun (WGS) entry which is preliminary data.</text>
</comment>
<feature type="non-terminal residue" evidence="1">
    <location>
        <position position="40"/>
    </location>
</feature>
<dbReference type="EMBL" id="CAJVPL010010332">
    <property type="protein sequence ID" value="CAG8680851.1"/>
    <property type="molecule type" value="Genomic_DNA"/>
</dbReference>
<protein>
    <submittedName>
        <fullName evidence="1">2165_t:CDS:1</fullName>
    </submittedName>
</protein>
<dbReference type="AlphaFoldDB" id="A0A9N9EMR5"/>
<gene>
    <name evidence="1" type="ORF">AGERDE_LOCUS12669</name>
</gene>